<dbReference type="EMBL" id="CP021330">
    <property type="protein sequence ID" value="AVX03440.1"/>
    <property type="molecule type" value="Genomic_DNA"/>
</dbReference>
<reference evidence="1 2" key="1">
    <citation type="submission" date="2017-05" db="EMBL/GenBank/DDBJ databases">
        <title>Genome Analysis of Maritalea myrionectae HL2708#5.</title>
        <authorList>
            <consortium name="Cotde Inc.-PKNU"/>
            <person name="Jang D."/>
            <person name="Oh H.-M."/>
        </authorList>
    </citation>
    <scope>NUCLEOTIDE SEQUENCE [LARGE SCALE GENOMIC DNA]</scope>
    <source>
        <strain evidence="1 2">HL2708#5</strain>
    </source>
</reference>
<accession>A0A2R4MBR7</accession>
<dbReference type="Proteomes" id="UP000258927">
    <property type="component" value="Chromosome"/>
</dbReference>
<protein>
    <submittedName>
        <fullName evidence="1">Uncharacterized protein</fullName>
    </submittedName>
</protein>
<gene>
    <name evidence="1" type="ORF">MXMO3_00908</name>
</gene>
<keyword evidence="2" id="KW-1185">Reference proteome</keyword>
<sequence length="179" mass="19930">MIEVIYQLRLSFVYDFRKMFTFRSGGLIPDFGDVLPNHFKIECLGCGFLRLCIGLQQLGAEVRQGLRFDRPFFCLGAALRNPPGCGRLGLDPGSMQHWWQGGAQIMVKTGDISHFFHQSPIKSITSFFLISGLSAGGIMGLSSLKLCGLLTGNESEGISFKRRGWPCHWTQRRAKIDAA</sequence>
<name>A0A2R4MBR7_9HYPH</name>
<organism evidence="1 2">
    <name type="scientific">Maritalea myrionectae</name>
    <dbReference type="NCBI Taxonomy" id="454601"/>
    <lineage>
        <taxon>Bacteria</taxon>
        <taxon>Pseudomonadati</taxon>
        <taxon>Pseudomonadota</taxon>
        <taxon>Alphaproteobacteria</taxon>
        <taxon>Hyphomicrobiales</taxon>
        <taxon>Devosiaceae</taxon>
        <taxon>Maritalea</taxon>
    </lineage>
</organism>
<proteinExistence type="predicted"/>
<evidence type="ECO:0000313" key="1">
    <source>
        <dbReference type="EMBL" id="AVX03440.1"/>
    </source>
</evidence>
<dbReference type="KEGG" id="mmyr:MXMO3_00908"/>
<dbReference type="AlphaFoldDB" id="A0A2R4MBR7"/>
<evidence type="ECO:0000313" key="2">
    <source>
        <dbReference type="Proteomes" id="UP000258927"/>
    </source>
</evidence>